<dbReference type="CDD" id="cd10787">
    <property type="entry name" value="LamB_YcsF_like"/>
    <property type="match status" value="1"/>
</dbReference>
<dbReference type="PANTHER" id="PTHR30292:SF0">
    <property type="entry name" value="5-OXOPROLINASE SUBUNIT A"/>
    <property type="match status" value="1"/>
</dbReference>
<keyword evidence="2" id="KW-1185">Reference proteome</keyword>
<evidence type="ECO:0000313" key="2">
    <source>
        <dbReference type="Proteomes" id="UP001317963"/>
    </source>
</evidence>
<dbReference type="Gene3D" id="3.20.20.370">
    <property type="entry name" value="Glycoside hydrolase/deacetylase"/>
    <property type="match status" value="1"/>
</dbReference>
<name>A0ABY6Q382_9GAMM</name>
<evidence type="ECO:0000313" key="1">
    <source>
        <dbReference type="EMBL" id="UZP73300.1"/>
    </source>
</evidence>
<dbReference type="PANTHER" id="PTHR30292">
    <property type="entry name" value="UNCHARACTERIZED PROTEIN YBGL-RELATED"/>
    <property type="match status" value="1"/>
</dbReference>
<dbReference type="Proteomes" id="UP001317963">
    <property type="component" value="Chromosome"/>
</dbReference>
<dbReference type="InterPro" id="IPR011330">
    <property type="entry name" value="Glyco_hydro/deAcase_b/a-brl"/>
</dbReference>
<organism evidence="1 2">
    <name type="scientific">Candidatus Paraluminiphilus aquimaris</name>
    <dbReference type="NCBI Taxonomy" id="2518994"/>
    <lineage>
        <taxon>Bacteria</taxon>
        <taxon>Pseudomonadati</taxon>
        <taxon>Pseudomonadota</taxon>
        <taxon>Gammaproteobacteria</taxon>
        <taxon>Cellvibrionales</taxon>
        <taxon>Halieaceae</taxon>
        <taxon>Candidatus Paraluminiphilus</taxon>
    </lineage>
</organism>
<accession>A0ABY6Q382</accession>
<dbReference type="NCBIfam" id="NF003816">
    <property type="entry name" value="PRK05406.1-5"/>
    <property type="match status" value="1"/>
</dbReference>
<dbReference type="InterPro" id="IPR005501">
    <property type="entry name" value="LamB/YcsF/PxpA-like"/>
</dbReference>
<dbReference type="NCBIfam" id="NF003814">
    <property type="entry name" value="PRK05406.1-3"/>
    <property type="match status" value="1"/>
</dbReference>
<proteinExistence type="predicted"/>
<reference evidence="1 2" key="1">
    <citation type="submission" date="2019-02" db="EMBL/GenBank/DDBJ databases">
        <title>Halieaceae_genomes.</title>
        <authorList>
            <person name="Li S.-H."/>
        </authorList>
    </citation>
    <scope>NUCLEOTIDE SEQUENCE [LARGE SCALE GENOMIC DNA]</scope>
    <source>
        <strain evidence="1 2">JH123</strain>
    </source>
</reference>
<gene>
    <name evidence="1" type="ORF">E0F26_00480</name>
</gene>
<dbReference type="EMBL" id="CP036501">
    <property type="protein sequence ID" value="UZP73300.1"/>
    <property type="molecule type" value="Genomic_DNA"/>
</dbReference>
<dbReference type="RefSeq" id="WP_279242079.1">
    <property type="nucleotide sequence ID" value="NZ_CP036501.1"/>
</dbReference>
<dbReference type="Pfam" id="PF03746">
    <property type="entry name" value="LamB_YcsF"/>
    <property type="match status" value="1"/>
</dbReference>
<sequence length="263" mass="27980">MQRSIDINCDMGEWETSETAQTAQCTQSRAQSDLELMSFISSCSIACGGHSGDAQSMQTTLRNAVANGLRVGAHPAYPDKTDFGRRSLDLPLDALAASLELQISTLRAIAIGEGAQLAFVKPHGALYNDMVSDKSLADTVIRTVKAIDPTLALMGLAGSHLKASCEAQGVRFIAEAFADRRYSDDGQLTPRNLPGAVIESPQAATQQIMSLLEHGSVVSIDGKSIPLIADSICVHSDTPGAFEHVATINTLLHHRNIKVIAGR</sequence>
<dbReference type="SUPFAM" id="SSF88713">
    <property type="entry name" value="Glycoside hydrolase/deacetylase"/>
    <property type="match status" value="1"/>
</dbReference>
<protein>
    <submittedName>
        <fullName evidence="1">LamB/YcsF family protein</fullName>
    </submittedName>
</protein>